<name>A0A438JY75_VITVI</name>
<dbReference type="AlphaFoldDB" id="A0A438JY75"/>
<dbReference type="GO" id="GO:0016853">
    <property type="term" value="F:isomerase activity"/>
    <property type="evidence" value="ECO:0007669"/>
    <property type="project" value="UniProtKB-KW"/>
</dbReference>
<reference evidence="1 2" key="1">
    <citation type="journal article" date="2018" name="PLoS Genet.">
        <title>Population sequencing reveals clonal diversity and ancestral inbreeding in the grapevine cultivar Chardonnay.</title>
        <authorList>
            <person name="Roach M.J."/>
            <person name="Johnson D.L."/>
            <person name="Bohlmann J."/>
            <person name="van Vuuren H.J."/>
            <person name="Jones S.J."/>
            <person name="Pretorius I.S."/>
            <person name="Schmidt S.A."/>
            <person name="Borneman A.R."/>
        </authorList>
    </citation>
    <scope>NUCLEOTIDE SEQUENCE [LARGE SCALE GENOMIC DNA]</scope>
    <source>
        <strain evidence="2">cv. Chardonnay</strain>
        <tissue evidence="1">Leaf</tissue>
    </source>
</reference>
<evidence type="ECO:0000313" key="2">
    <source>
        <dbReference type="Proteomes" id="UP000288805"/>
    </source>
</evidence>
<protein>
    <submittedName>
        <fullName evidence="1">Enoyl-CoA delta isomerase 1, peroxisomal</fullName>
    </submittedName>
</protein>
<gene>
    <name evidence="1" type="primary">ECI1_2</name>
    <name evidence="1" type="ORF">CK203_010262</name>
</gene>
<sequence>MSFALITTAEGKFFSNGYDLAWASASGVFLDRSKLMSSKLRSLVADLISLPMPTIAAISGHCSAAAAIIALSHDYVLMRNDRGFIYMPELDIGIKIPDWWFVALIRSKIGAPRSQRELMLRAAKLTAHDALNWGIIDSAHNSTGGDCEGGHPIRRGVWLGGNGMDTCTLRYGCAC</sequence>
<dbReference type="Pfam" id="PF00378">
    <property type="entry name" value="ECH_1"/>
    <property type="match status" value="1"/>
</dbReference>
<dbReference type="CDD" id="cd06558">
    <property type="entry name" value="crotonase-like"/>
    <property type="match status" value="1"/>
</dbReference>
<dbReference type="InterPro" id="IPR029045">
    <property type="entry name" value="ClpP/crotonase-like_dom_sf"/>
</dbReference>
<dbReference type="InterPro" id="IPR001753">
    <property type="entry name" value="Enoyl-CoA_hydra/iso"/>
</dbReference>
<dbReference type="PANTHER" id="PTHR11941:SF84">
    <property type="entry name" value="ENOYL-COA DELTA ISOMERASE 1, PEROXISOMAL"/>
    <property type="match status" value="1"/>
</dbReference>
<dbReference type="PANTHER" id="PTHR11941">
    <property type="entry name" value="ENOYL-COA HYDRATASE-RELATED"/>
    <property type="match status" value="1"/>
</dbReference>
<keyword evidence="1" id="KW-0413">Isomerase</keyword>
<proteinExistence type="predicted"/>
<dbReference type="Proteomes" id="UP000288805">
    <property type="component" value="Unassembled WGS sequence"/>
</dbReference>
<evidence type="ECO:0000313" key="1">
    <source>
        <dbReference type="EMBL" id="RVX13920.1"/>
    </source>
</evidence>
<dbReference type="SUPFAM" id="SSF52096">
    <property type="entry name" value="ClpP/crotonase"/>
    <property type="match status" value="1"/>
</dbReference>
<dbReference type="Gene3D" id="3.90.226.10">
    <property type="entry name" value="2-enoyl-CoA Hydratase, Chain A, domain 1"/>
    <property type="match status" value="1"/>
</dbReference>
<organism evidence="1 2">
    <name type="scientific">Vitis vinifera</name>
    <name type="common">Grape</name>
    <dbReference type="NCBI Taxonomy" id="29760"/>
    <lineage>
        <taxon>Eukaryota</taxon>
        <taxon>Viridiplantae</taxon>
        <taxon>Streptophyta</taxon>
        <taxon>Embryophyta</taxon>
        <taxon>Tracheophyta</taxon>
        <taxon>Spermatophyta</taxon>
        <taxon>Magnoliopsida</taxon>
        <taxon>eudicotyledons</taxon>
        <taxon>Gunneridae</taxon>
        <taxon>Pentapetalae</taxon>
        <taxon>rosids</taxon>
        <taxon>Vitales</taxon>
        <taxon>Vitaceae</taxon>
        <taxon>Viteae</taxon>
        <taxon>Vitis</taxon>
    </lineage>
</organism>
<dbReference type="EMBL" id="QGNW01000023">
    <property type="protein sequence ID" value="RVX13920.1"/>
    <property type="molecule type" value="Genomic_DNA"/>
</dbReference>
<accession>A0A438JY75</accession>
<comment type="caution">
    <text evidence="1">The sequence shown here is derived from an EMBL/GenBank/DDBJ whole genome shotgun (WGS) entry which is preliminary data.</text>
</comment>